<sequence>MVGLPELFEQELWTLRGETLLKQAEELSAREMLLGAALAYINQYGCGLGLKAEPKRAGPVPFSFGPLAWSGDEVAYYLQMQLTQLGFERAISISGTGEEREAILDSPWFKLATSVGQEASQENCELKAPFLRLSLSKAVPPLPSSQQRKSWLSLATFFSYEISSSTSPIVISVNLSYNMGLGFGTKEKEGEQIEKDGISLKPRLQDSGQGYQIDEKHFPSYGEEILSLISLVPELLLRLLTLHSLPISFAKATTYLAIHTYLFLRIKLTSFFFLQKASTREAMVLGDCRTFPQLFEEAARMQRSLKDGSITLLTNSSNGEEGKPKNTLRTQQPTKEVTITPQSALFREE</sequence>
<accession>A0A5A7R382</accession>
<reference evidence="3" key="1">
    <citation type="journal article" date="2019" name="Curr. Biol.">
        <title>Genome Sequence of Striga asiatica Provides Insight into the Evolution of Plant Parasitism.</title>
        <authorList>
            <person name="Yoshida S."/>
            <person name="Kim S."/>
            <person name="Wafula E.K."/>
            <person name="Tanskanen J."/>
            <person name="Kim Y.M."/>
            <person name="Honaas L."/>
            <person name="Yang Z."/>
            <person name="Spallek T."/>
            <person name="Conn C.E."/>
            <person name="Ichihashi Y."/>
            <person name="Cheong K."/>
            <person name="Cui S."/>
            <person name="Der J.P."/>
            <person name="Gundlach H."/>
            <person name="Jiao Y."/>
            <person name="Hori C."/>
            <person name="Ishida J.K."/>
            <person name="Kasahara H."/>
            <person name="Kiba T."/>
            <person name="Kim M.S."/>
            <person name="Koo N."/>
            <person name="Laohavisit A."/>
            <person name="Lee Y.H."/>
            <person name="Lumba S."/>
            <person name="McCourt P."/>
            <person name="Mortimer J.C."/>
            <person name="Mutuku J.M."/>
            <person name="Nomura T."/>
            <person name="Sasaki-Sekimoto Y."/>
            <person name="Seto Y."/>
            <person name="Wang Y."/>
            <person name="Wakatake T."/>
            <person name="Sakakibara H."/>
            <person name="Demura T."/>
            <person name="Yamaguchi S."/>
            <person name="Yoneyama K."/>
            <person name="Manabe R.I."/>
            <person name="Nelson D.C."/>
            <person name="Schulman A.H."/>
            <person name="Timko M.P."/>
            <person name="dePamphilis C.W."/>
            <person name="Choi D."/>
            <person name="Shirasu K."/>
        </authorList>
    </citation>
    <scope>NUCLEOTIDE SEQUENCE [LARGE SCALE GENOMIC DNA]</scope>
    <source>
        <strain evidence="3">cv. UVA1</strain>
    </source>
</reference>
<keyword evidence="2" id="KW-0456">Lyase</keyword>
<feature type="region of interest" description="Disordered" evidence="1">
    <location>
        <begin position="312"/>
        <end position="349"/>
    </location>
</feature>
<dbReference type="Proteomes" id="UP000325081">
    <property type="component" value="Unassembled WGS sequence"/>
</dbReference>
<keyword evidence="3" id="KW-1185">Reference proteome</keyword>
<comment type="caution">
    <text evidence="2">The sequence shown here is derived from an EMBL/GenBank/DDBJ whole genome shotgun (WGS) entry which is preliminary data.</text>
</comment>
<gene>
    <name evidence="2" type="ORF">STAS_29209</name>
</gene>
<name>A0A5A7R382_STRAF</name>
<dbReference type="OrthoDB" id="1740547at2759"/>
<proteinExistence type="predicted"/>
<organism evidence="2 3">
    <name type="scientific">Striga asiatica</name>
    <name type="common">Asiatic witchweed</name>
    <name type="synonym">Buchnera asiatica</name>
    <dbReference type="NCBI Taxonomy" id="4170"/>
    <lineage>
        <taxon>Eukaryota</taxon>
        <taxon>Viridiplantae</taxon>
        <taxon>Streptophyta</taxon>
        <taxon>Embryophyta</taxon>
        <taxon>Tracheophyta</taxon>
        <taxon>Spermatophyta</taxon>
        <taxon>Magnoliopsida</taxon>
        <taxon>eudicotyledons</taxon>
        <taxon>Gunneridae</taxon>
        <taxon>Pentapetalae</taxon>
        <taxon>asterids</taxon>
        <taxon>lamiids</taxon>
        <taxon>Lamiales</taxon>
        <taxon>Orobanchaceae</taxon>
        <taxon>Buchnereae</taxon>
        <taxon>Striga</taxon>
    </lineage>
</organism>
<evidence type="ECO:0000313" key="2">
    <source>
        <dbReference type="EMBL" id="GER51790.1"/>
    </source>
</evidence>
<evidence type="ECO:0000256" key="1">
    <source>
        <dbReference type="SAM" id="MobiDB-lite"/>
    </source>
</evidence>
<protein>
    <submittedName>
        <fullName evidence="2">Histidine ammonia-lyase</fullName>
    </submittedName>
</protein>
<feature type="compositionally biased region" description="Polar residues" evidence="1">
    <location>
        <begin position="327"/>
        <end position="343"/>
    </location>
</feature>
<dbReference type="AlphaFoldDB" id="A0A5A7R382"/>
<dbReference type="GO" id="GO:0016829">
    <property type="term" value="F:lyase activity"/>
    <property type="evidence" value="ECO:0007669"/>
    <property type="project" value="UniProtKB-KW"/>
</dbReference>
<evidence type="ECO:0000313" key="3">
    <source>
        <dbReference type="Proteomes" id="UP000325081"/>
    </source>
</evidence>
<dbReference type="EMBL" id="BKCP01009937">
    <property type="protein sequence ID" value="GER51790.1"/>
    <property type="molecule type" value="Genomic_DNA"/>
</dbReference>